<dbReference type="STRING" id="563176.SAMN04488090_3154"/>
<dbReference type="OrthoDB" id="9806014at2"/>
<feature type="domain" description="Translation initiation factor 3 N-terminal" evidence="8">
    <location>
        <begin position="22"/>
        <end position="90"/>
    </location>
</feature>
<organism evidence="9 10">
    <name type="scientific">Siphonobacter aquaeclarae</name>
    <dbReference type="NCBI Taxonomy" id="563176"/>
    <lineage>
        <taxon>Bacteria</taxon>
        <taxon>Pseudomonadati</taxon>
        <taxon>Bacteroidota</taxon>
        <taxon>Cytophagia</taxon>
        <taxon>Cytophagales</taxon>
        <taxon>Cytophagaceae</taxon>
        <taxon>Siphonobacter</taxon>
    </lineage>
</organism>
<dbReference type="Pfam" id="PF05198">
    <property type="entry name" value="IF3_N"/>
    <property type="match status" value="1"/>
</dbReference>
<dbReference type="RefSeq" id="WP_093204158.1">
    <property type="nucleotide sequence ID" value="NZ_FNGS01000005.1"/>
</dbReference>
<dbReference type="Gene3D" id="3.30.110.10">
    <property type="entry name" value="Translation initiation factor 3 (IF-3), C-terminal domain"/>
    <property type="match status" value="1"/>
</dbReference>
<dbReference type="FunFam" id="3.30.110.10:FF:000001">
    <property type="entry name" value="Translation initiation factor IF-3"/>
    <property type="match status" value="1"/>
</dbReference>
<evidence type="ECO:0000256" key="2">
    <source>
        <dbReference type="ARBA" id="ARBA00022540"/>
    </source>
</evidence>
<dbReference type="FunFam" id="3.10.20.80:FF:000001">
    <property type="entry name" value="Translation initiation factor IF-3"/>
    <property type="match status" value="1"/>
</dbReference>
<dbReference type="Proteomes" id="UP000198901">
    <property type="component" value="Unassembled WGS sequence"/>
</dbReference>
<dbReference type="AlphaFoldDB" id="A0A1G9S2S4"/>
<evidence type="ECO:0000256" key="3">
    <source>
        <dbReference type="ARBA" id="ARBA00022917"/>
    </source>
</evidence>
<sequence>MALRPGGYNRRLPVRKEEPYRINQLIRGVQQVRLVGENVEQGIVDIKVALELAQQQALDLVEISPNADPPVCRVVDYSKFKYEQKKKQKELKAKQVKVVLKEIRFSPTTDDHDYDFKLKHATNFLKEGSKVKAYVQFSGREIVFKDQGFNLLKRFMSDLEEWGKLESEARLEGRRMNIIIAPKVKK</sequence>
<comment type="subunit">
    <text evidence="4 6">Monomer.</text>
</comment>
<protein>
    <recommendedName>
        <fullName evidence="4 5">Translation initiation factor IF-3</fullName>
    </recommendedName>
</protein>
<dbReference type="InterPro" id="IPR036788">
    <property type="entry name" value="T_IF-3_C_sf"/>
</dbReference>
<name>A0A1G9S2S4_9BACT</name>
<gene>
    <name evidence="4" type="primary">infC</name>
    <name evidence="9" type="ORF">SAMN04488090_3154</name>
</gene>
<comment type="subcellular location">
    <subcellularLocation>
        <location evidence="4 6">Cytoplasm</location>
    </subcellularLocation>
</comment>
<dbReference type="SUPFAM" id="SSF55200">
    <property type="entry name" value="Translation initiation factor IF3, C-terminal domain"/>
    <property type="match status" value="1"/>
</dbReference>
<proteinExistence type="inferred from homology"/>
<keyword evidence="2 4" id="KW-0396">Initiation factor</keyword>
<evidence type="ECO:0000256" key="5">
    <source>
        <dbReference type="NCBIfam" id="TIGR00168"/>
    </source>
</evidence>
<dbReference type="InterPro" id="IPR019814">
    <property type="entry name" value="Translation_initiation_fac_3_N"/>
</dbReference>
<dbReference type="SUPFAM" id="SSF54364">
    <property type="entry name" value="Translation initiation factor IF3, N-terminal domain"/>
    <property type="match status" value="1"/>
</dbReference>
<evidence type="ECO:0000313" key="9">
    <source>
        <dbReference type="EMBL" id="SDM29789.1"/>
    </source>
</evidence>
<dbReference type="PANTHER" id="PTHR10938">
    <property type="entry name" value="TRANSLATION INITIATION FACTOR IF-3"/>
    <property type="match status" value="1"/>
</dbReference>
<evidence type="ECO:0000256" key="1">
    <source>
        <dbReference type="ARBA" id="ARBA00005439"/>
    </source>
</evidence>
<dbReference type="InterPro" id="IPR019813">
    <property type="entry name" value="Translation_initiation_fac3_CS"/>
</dbReference>
<keyword evidence="3 4" id="KW-0648">Protein biosynthesis</keyword>
<evidence type="ECO:0000259" key="7">
    <source>
        <dbReference type="Pfam" id="PF00707"/>
    </source>
</evidence>
<comment type="function">
    <text evidence="4 6">IF-3 binds to the 30S ribosomal subunit and shifts the equilibrium between 70S ribosomes and their 50S and 30S subunits in favor of the free subunits, thus enhancing the availability of 30S subunits on which protein synthesis initiation begins.</text>
</comment>
<dbReference type="InterPro" id="IPR001288">
    <property type="entry name" value="Translation_initiation_fac_3"/>
</dbReference>
<evidence type="ECO:0000313" key="10">
    <source>
        <dbReference type="Proteomes" id="UP000198901"/>
    </source>
</evidence>
<keyword evidence="4" id="KW-0963">Cytoplasm</keyword>
<dbReference type="InterPro" id="IPR019815">
    <property type="entry name" value="Translation_initiation_fac_3_C"/>
</dbReference>
<reference evidence="9 10" key="1">
    <citation type="submission" date="2016-10" db="EMBL/GenBank/DDBJ databases">
        <authorList>
            <person name="de Groot N.N."/>
        </authorList>
    </citation>
    <scope>NUCLEOTIDE SEQUENCE [LARGE SCALE GENOMIC DNA]</scope>
    <source>
        <strain evidence="9 10">DSM 21668</strain>
    </source>
</reference>
<feature type="domain" description="Translation initiation factor 3 C-terminal" evidence="7">
    <location>
        <begin position="99"/>
        <end position="183"/>
    </location>
</feature>
<dbReference type="EMBL" id="FNGS01000005">
    <property type="protein sequence ID" value="SDM29789.1"/>
    <property type="molecule type" value="Genomic_DNA"/>
</dbReference>
<dbReference type="Gene3D" id="3.10.20.80">
    <property type="entry name" value="Translation initiation factor 3 (IF-3), N-terminal domain"/>
    <property type="match status" value="1"/>
</dbReference>
<dbReference type="InterPro" id="IPR036787">
    <property type="entry name" value="T_IF-3_N_sf"/>
</dbReference>
<dbReference type="GO" id="GO:0032790">
    <property type="term" value="P:ribosome disassembly"/>
    <property type="evidence" value="ECO:0007669"/>
    <property type="project" value="TreeGrafter"/>
</dbReference>
<evidence type="ECO:0000256" key="6">
    <source>
        <dbReference type="RuleBase" id="RU000646"/>
    </source>
</evidence>
<dbReference type="Pfam" id="PF00707">
    <property type="entry name" value="IF3_C"/>
    <property type="match status" value="1"/>
</dbReference>
<evidence type="ECO:0000259" key="8">
    <source>
        <dbReference type="Pfam" id="PF05198"/>
    </source>
</evidence>
<dbReference type="NCBIfam" id="TIGR00168">
    <property type="entry name" value="infC"/>
    <property type="match status" value="1"/>
</dbReference>
<dbReference type="HAMAP" id="MF_00080">
    <property type="entry name" value="IF_3"/>
    <property type="match status" value="1"/>
</dbReference>
<dbReference type="PANTHER" id="PTHR10938:SF0">
    <property type="entry name" value="TRANSLATION INITIATION FACTOR IF-3, MITOCHONDRIAL"/>
    <property type="match status" value="1"/>
</dbReference>
<dbReference type="GO" id="GO:0043022">
    <property type="term" value="F:ribosome binding"/>
    <property type="evidence" value="ECO:0007669"/>
    <property type="project" value="UniProtKB-ARBA"/>
</dbReference>
<evidence type="ECO:0000256" key="4">
    <source>
        <dbReference type="HAMAP-Rule" id="MF_00080"/>
    </source>
</evidence>
<keyword evidence="10" id="KW-1185">Reference proteome</keyword>
<comment type="similarity">
    <text evidence="1 4 6">Belongs to the IF-3 family.</text>
</comment>
<dbReference type="GO" id="GO:0003743">
    <property type="term" value="F:translation initiation factor activity"/>
    <property type="evidence" value="ECO:0007669"/>
    <property type="project" value="UniProtKB-UniRule"/>
</dbReference>
<dbReference type="GO" id="GO:0016020">
    <property type="term" value="C:membrane"/>
    <property type="evidence" value="ECO:0007669"/>
    <property type="project" value="TreeGrafter"/>
</dbReference>
<accession>A0A1G9S2S4</accession>
<dbReference type="GO" id="GO:0005829">
    <property type="term" value="C:cytosol"/>
    <property type="evidence" value="ECO:0007669"/>
    <property type="project" value="TreeGrafter"/>
</dbReference>
<dbReference type="PROSITE" id="PS00938">
    <property type="entry name" value="IF3"/>
    <property type="match status" value="1"/>
</dbReference>